<accession>A0A090WQG0</accession>
<sequence length="135" mass="15118">MTLIDGGIIEGVVSDEVARSNRDILEKTMLLAKEYGINTFNIDEMDAYFKTDNPTEHVASAALNVPGDFNLIMTDNTHIRVQPNAYKNTTLLALYKVNNVTVTGGYLHGDRDEHDYSDTSTIHEWGALPKNNRLF</sequence>
<dbReference type="Proteomes" id="UP000029643">
    <property type="component" value="Unassembled WGS sequence"/>
</dbReference>
<reference evidence="1 2" key="1">
    <citation type="journal article" date="2014" name="Genome Announc.">
        <title>Draft Genome Sequences of Marine Flavobacterium Algibacter lectus Strains SS8 and NR4.</title>
        <authorList>
            <person name="Takatani N."/>
            <person name="Nakanishi M."/>
            <person name="Meirelles P."/>
            <person name="Mino S."/>
            <person name="Suda W."/>
            <person name="Oshima K."/>
            <person name="Hattori M."/>
            <person name="Ohkuma M."/>
            <person name="Hosokawa M."/>
            <person name="Miyashita K."/>
            <person name="Thompson F.L."/>
            <person name="Niwa A."/>
            <person name="Sawabe T."/>
            <person name="Sawabe T."/>
        </authorList>
    </citation>
    <scope>NUCLEOTIDE SEQUENCE [LARGE SCALE GENOMIC DNA]</scope>
    <source>
        <strain evidence="2">JCM19274</strain>
    </source>
</reference>
<dbReference type="RefSeq" id="WP_042494968.1">
    <property type="nucleotide sequence ID" value="NZ_BBNU01000001.1"/>
</dbReference>
<dbReference type="AlphaFoldDB" id="A0A090WQG0"/>
<proteinExistence type="predicted"/>
<name>A0A090WQG0_9FLAO</name>
<organism evidence="1 2">
    <name type="scientific">Algibacter lectus</name>
    <dbReference type="NCBI Taxonomy" id="221126"/>
    <lineage>
        <taxon>Bacteria</taxon>
        <taxon>Pseudomonadati</taxon>
        <taxon>Bacteroidota</taxon>
        <taxon>Flavobacteriia</taxon>
        <taxon>Flavobacteriales</taxon>
        <taxon>Flavobacteriaceae</taxon>
        <taxon>Algibacter</taxon>
    </lineage>
</organism>
<evidence type="ECO:0000313" key="1">
    <source>
        <dbReference type="EMBL" id="GAL77614.1"/>
    </source>
</evidence>
<protein>
    <submittedName>
        <fullName evidence="1">Uncharacterized protein</fullName>
    </submittedName>
</protein>
<evidence type="ECO:0000313" key="2">
    <source>
        <dbReference type="Proteomes" id="UP000029643"/>
    </source>
</evidence>
<dbReference type="EMBL" id="BBNU01000001">
    <property type="protein sequence ID" value="GAL77614.1"/>
    <property type="molecule type" value="Genomic_DNA"/>
</dbReference>
<comment type="caution">
    <text evidence="1">The sequence shown here is derived from an EMBL/GenBank/DDBJ whole genome shotgun (WGS) entry which is preliminary data.</text>
</comment>
<gene>
    <name evidence="1" type="ORF">JCM19274_5327</name>
</gene>